<dbReference type="InterPro" id="IPR014710">
    <property type="entry name" value="RmlC-like_jellyroll"/>
</dbReference>
<name>A0ABS4DU47_9HYPH</name>
<dbReference type="Pfam" id="PF05962">
    <property type="entry name" value="HutD"/>
    <property type="match status" value="1"/>
</dbReference>
<dbReference type="RefSeq" id="WP_209942127.1">
    <property type="nucleotide sequence ID" value="NZ_JAGGJU010000001.1"/>
</dbReference>
<accession>A0ABS4DU47</accession>
<dbReference type="InterPro" id="IPR010282">
    <property type="entry name" value="Uncharacterised_HutD/Ves"/>
</dbReference>
<dbReference type="EMBL" id="JAGGJU010000001">
    <property type="protein sequence ID" value="MBP1849224.1"/>
    <property type="molecule type" value="Genomic_DNA"/>
</dbReference>
<proteinExistence type="predicted"/>
<protein>
    <submittedName>
        <fullName evidence="1">Environmental stress-induced protein Ves</fullName>
    </submittedName>
</protein>
<dbReference type="SUPFAM" id="SSF51182">
    <property type="entry name" value="RmlC-like cupins"/>
    <property type="match status" value="1"/>
</dbReference>
<dbReference type="PANTHER" id="PTHR37943:SF1">
    <property type="entry name" value="PROTEIN VES"/>
    <property type="match status" value="1"/>
</dbReference>
<dbReference type="Gene3D" id="2.60.120.10">
    <property type="entry name" value="Jelly Rolls"/>
    <property type="match status" value="1"/>
</dbReference>
<organism evidence="1 2">
    <name type="scientific">Rhizobium halophytocola</name>
    <dbReference type="NCBI Taxonomy" id="735519"/>
    <lineage>
        <taxon>Bacteria</taxon>
        <taxon>Pseudomonadati</taxon>
        <taxon>Pseudomonadota</taxon>
        <taxon>Alphaproteobacteria</taxon>
        <taxon>Hyphomicrobiales</taxon>
        <taxon>Rhizobiaceae</taxon>
        <taxon>Rhizobium/Agrobacterium group</taxon>
        <taxon>Rhizobium</taxon>
    </lineage>
</organism>
<dbReference type="Proteomes" id="UP000759443">
    <property type="component" value="Unassembled WGS sequence"/>
</dbReference>
<sequence>MRILRAGDYKTMPWKNGGGETTEVLASPPGASLNDFDWRVSMATVAADGPFSSFPGIDRTLSILDGAGMTLSIGDGAPVTLETTSPPLTFAADAPTTAWLVDGPIRDLNVMSRRGRVAHAVERQKAPAVLPPRGTVRLLLALGELTIAIADQRHDLGPLDCILLEADDDRTLAVEGAGEFTLVTFAPAAIG</sequence>
<reference evidence="1 2" key="1">
    <citation type="submission" date="2021-03" db="EMBL/GenBank/DDBJ databases">
        <title>Genomic Encyclopedia of Type Strains, Phase IV (KMG-IV): sequencing the most valuable type-strain genomes for metagenomic binning, comparative biology and taxonomic classification.</title>
        <authorList>
            <person name="Goeker M."/>
        </authorList>
    </citation>
    <scope>NUCLEOTIDE SEQUENCE [LARGE SCALE GENOMIC DNA]</scope>
    <source>
        <strain evidence="1 2">DSM 21600</strain>
    </source>
</reference>
<dbReference type="CDD" id="cd20293">
    <property type="entry name" value="cupin_HutD_N"/>
    <property type="match status" value="1"/>
</dbReference>
<comment type="caution">
    <text evidence="1">The sequence shown here is derived from an EMBL/GenBank/DDBJ whole genome shotgun (WGS) entry which is preliminary data.</text>
</comment>
<evidence type="ECO:0000313" key="2">
    <source>
        <dbReference type="Proteomes" id="UP000759443"/>
    </source>
</evidence>
<gene>
    <name evidence="1" type="ORF">J2Z17_000641</name>
</gene>
<evidence type="ECO:0000313" key="1">
    <source>
        <dbReference type="EMBL" id="MBP1849224.1"/>
    </source>
</evidence>
<dbReference type="InterPro" id="IPR011051">
    <property type="entry name" value="RmlC_Cupin_sf"/>
</dbReference>
<keyword evidence="2" id="KW-1185">Reference proteome</keyword>
<dbReference type="PANTHER" id="PTHR37943">
    <property type="entry name" value="PROTEIN VES"/>
    <property type="match status" value="1"/>
</dbReference>